<accession>A0AAE4FNG1</accession>
<gene>
    <name evidence="1" type="ORF">RIF25_00150</name>
</gene>
<organism evidence="1 2">
    <name type="scientific">Pseudocalidococcus azoricus BACA0444</name>
    <dbReference type="NCBI Taxonomy" id="2918990"/>
    <lineage>
        <taxon>Bacteria</taxon>
        <taxon>Bacillati</taxon>
        <taxon>Cyanobacteriota</taxon>
        <taxon>Cyanophyceae</taxon>
        <taxon>Acaryochloridales</taxon>
        <taxon>Thermosynechococcaceae</taxon>
        <taxon>Pseudocalidococcus</taxon>
        <taxon>Pseudocalidococcus azoricus</taxon>
    </lineage>
</organism>
<comment type="caution">
    <text evidence="1">The sequence shown here is derived from an EMBL/GenBank/DDBJ whole genome shotgun (WGS) entry which is preliminary data.</text>
</comment>
<dbReference type="EMBL" id="JAVMIP010000001">
    <property type="protein sequence ID" value="MDS3859205.1"/>
    <property type="molecule type" value="Genomic_DNA"/>
</dbReference>
<proteinExistence type="predicted"/>
<dbReference type="Proteomes" id="UP001268256">
    <property type="component" value="Unassembled WGS sequence"/>
</dbReference>
<dbReference type="RefSeq" id="WP_322876544.1">
    <property type="nucleotide sequence ID" value="NZ_JAVMIP010000001.1"/>
</dbReference>
<reference evidence="2" key="1">
    <citation type="submission" date="2023-07" db="EMBL/GenBank/DDBJ databases">
        <authorList>
            <person name="Luz R."/>
            <person name="Cordeiro R."/>
            <person name="Fonseca A."/>
            <person name="Goncalves V."/>
        </authorList>
    </citation>
    <scope>NUCLEOTIDE SEQUENCE [LARGE SCALE GENOMIC DNA]</scope>
    <source>
        <strain evidence="2">BACA0444</strain>
    </source>
</reference>
<evidence type="ECO:0000313" key="2">
    <source>
        <dbReference type="Proteomes" id="UP001268256"/>
    </source>
</evidence>
<dbReference type="AlphaFoldDB" id="A0AAE4FNG1"/>
<sequence>MNEVENVISSSVHSCNPRAWNEDHISYTWLQGITQNFRDVTITDIPSCFSMAWDAYKADGVLEEDHGDIAILIRLTFPKQKSLTGVAFLEAKRRYTSGGYTKLNWKQLEYQSSKVSNHQILLYDNQPTDACVINLLKQGFCHLCFSIPYQSTQAIVVPTPHVLALRSRAKKINSLGLPLAYKICCRYLQGLDLDFSSQLVSDVQSGVLDGVKYLLVAHVAQGDTDEPTTQSIEINRERYRRLPYNDRN</sequence>
<protein>
    <submittedName>
        <fullName evidence="1">Uncharacterized protein</fullName>
    </submittedName>
</protein>
<name>A0AAE4FNG1_9CYAN</name>
<evidence type="ECO:0000313" key="1">
    <source>
        <dbReference type="EMBL" id="MDS3859205.1"/>
    </source>
</evidence>
<keyword evidence="2" id="KW-1185">Reference proteome</keyword>